<comment type="caution">
    <text evidence="1">The sequence shown here is derived from an EMBL/GenBank/DDBJ whole genome shotgun (WGS) entry which is preliminary data.</text>
</comment>
<protein>
    <recommendedName>
        <fullName evidence="3">N-acetyltransferase domain-containing protein</fullName>
    </recommendedName>
</protein>
<evidence type="ECO:0000313" key="1">
    <source>
        <dbReference type="EMBL" id="TYR99574.1"/>
    </source>
</evidence>
<dbReference type="AlphaFoldDB" id="A0A5D4MCI6"/>
<sequence>MSWKLLEGQGYSTLEWEGKANDAGEKELERLKEYLVKVPEEKKVTVAVPSGFHYLKEFNKLGLNKVKDRVVYSKDLKNISRGWTDPYLTFLEEQDDESVVRCLSAIVGCRKEAVSMIESLFAEVAQSRFRIYLVKIRGKDAAVFIPHIEPQTEDEGRLFFFGITPEFQGDGHAAAIHRFALTSLKQDLKARIYVGVTDSGNLPMKKVFIRNGCSQMGTIEIYQRQRFRAVF</sequence>
<accession>A0A5D4MCI6</accession>
<organism evidence="1 2">
    <name type="scientific">Rossellomorea vietnamensis</name>
    <dbReference type="NCBI Taxonomy" id="218284"/>
    <lineage>
        <taxon>Bacteria</taxon>
        <taxon>Bacillati</taxon>
        <taxon>Bacillota</taxon>
        <taxon>Bacilli</taxon>
        <taxon>Bacillales</taxon>
        <taxon>Bacillaceae</taxon>
        <taxon>Rossellomorea</taxon>
    </lineage>
</organism>
<evidence type="ECO:0000313" key="2">
    <source>
        <dbReference type="Proteomes" id="UP000325182"/>
    </source>
</evidence>
<reference evidence="1 2" key="1">
    <citation type="submission" date="2019-08" db="EMBL/GenBank/DDBJ databases">
        <title>Bacillus genomes from the desert of Cuatro Cienegas, Coahuila.</title>
        <authorList>
            <person name="Olmedo-Alvarez G."/>
        </authorList>
    </citation>
    <scope>NUCLEOTIDE SEQUENCE [LARGE SCALE GENOMIC DNA]</scope>
    <source>
        <strain evidence="1 2">CH128b_4D</strain>
    </source>
</reference>
<evidence type="ECO:0008006" key="3">
    <source>
        <dbReference type="Google" id="ProtNLM"/>
    </source>
</evidence>
<name>A0A5D4MCI6_9BACI</name>
<dbReference type="EMBL" id="VTEG01000005">
    <property type="protein sequence ID" value="TYR99574.1"/>
    <property type="molecule type" value="Genomic_DNA"/>
</dbReference>
<dbReference type="SUPFAM" id="SSF55729">
    <property type="entry name" value="Acyl-CoA N-acyltransferases (Nat)"/>
    <property type="match status" value="1"/>
</dbReference>
<dbReference type="InterPro" id="IPR016181">
    <property type="entry name" value="Acyl_CoA_acyltransferase"/>
</dbReference>
<dbReference type="Gene3D" id="3.40.630.30">
    <property type="match status" value="1"/>
</dbReference>
<gene>
    <name evidence="1" type="ORF">FZC84_10085</name>
</gene>
<dbReference type="RefSeq" id="WP_148953771.1">
    <property type="nucleotide sequence ID" value="NZ_VTEG01000005.1"/>
</dbReference>
<dbReference type="Proteomes" id="UP000325182">
    <property type="component" value="Unassembled WGS sequence"/>
</dbReference>
<proteinExistence type="predicted"/>